<dbReference type="EMBL" id="JACYGY010000002">
    <property type="protein sequence ID" value="MBE9466424.1"/>
    <property type="molecule type" value="Genomic_DNA"/>
</dbReference>
<dbReference type="Proteomes" id="UP000634134">
    <property type="component" value="Unassembled WGS sequence"/>
</dbReference>
<name>A0ABR9WLN7_9BACT</name>
<comment type="caution">
    <text evidence="2">The sequence shown here is derived from an EMBL/GenBank/DDBJ whole genome shotgun (WGS) entry which is preliminary data.</text>
</comment>
<dbReference type="InterPro" id="IPR052919">
    <property type="entry name" value="TA_system_RNase"/>
</dbReference>
<dbReference type="InterPro" id="IPR002716">
    <property type="entry name" value="PIN_dom"/>
</dbReference>
<dbReference type="SUPFAM" id="SSF88723">
    <property type="entry name" value="PIN domain-like"/>
    <property type="match status" value="1"/>
</dbReference>
<feature type="domain" description="PIN" evidence="1">
    <location>
        <begin position="3"/>
        <end position="123"/>
    </location>
</feature>
<dbReference type="InterPro" id="IPR041705">
    <property type="entry name" value="PIN_Sll0205"/>
</dbReference>
<dbReference type="RefSeq" id="WP_194124648.1">
    <property type="nucleotide sequence ID" value="NZ_JACYGY010000002.1"/>
</dbReference>
<accession>A0ABR9WLN7</accession>
<proteinExistence type="predicted"/>
<reference evidence="3" key="1">
    <citation type="submission" date="2023-07" db="EMBL/GenBank/DDBJ databases">
        <title>Dyadobacter sp. nov 'subterranea' isolated from contaminted grondwater.</title>
        <authorList>
            <person name="Szabo I."/>
            <person name="Al-Omari J."/>
            <person name="Szerdahelyi S.G."/>
            <person name="Rado J."/>
        </authorList>
    </citation>
    <scope>NUCLEOTIDE SEQUENCE [LARGE SCALE GENOMIC DNA]</scope>
    <source>
        <strain evidence="3">UP-52</strain>
    </source>
</reference>
<dbReference type="PANTHER" id="PTHR36173:SF2">
    <property type="entry name" value="RIBONUCLEASE VAPC16"/>
    <property type="match status" value="1"/>
</dbReference>
<evidence type="ECO:0000313" key="2">
    <source>
        <dbReference type="EMBL" id="MBE9466424.1"/>
    </source>
</evidence>
<gene>
    <name evidence="2" type="ORF">IEE83_31550</name>
</gene>
<dbReference type="Pfam" id="PF01850">
    <property type="entry name" value="PIN"/>
    <property type="match status" value="1"/>
</dbReference>
<evidence type="ECO:0000259" key="1">
    <source>
        <dbReference type="Pfam" id="PF01850"/>
    </source>
</evidence>
<dbReference type="PANTHER" id="PTHR36173">
    <property type="entry name" value="RIBONUCLEASE VAPC16-RELATED"/>
    <property type="match status" value="1"/>
</dbReference>
<keyword evidence="3" id="KW-1185">Reference proteome</keyword>
<dbReference type="CDD" id="cd09872">
    <property type="entry name" value="PIN_Sll0205-like"/>
    <property type="match status" value="1"/>
</dbReference>
<dbReference type="Gene3D" id="3.40.50.1010">
    <property type="entry name" value="5'-nuclease"/>
    <property type="match status" value="1"/>
</dbReference>
<dbReference type="InterPro" id="IPR029060">
    <property type="entry name" value="PIN-like_dom_sf"/>
</dbReference>
<sequence length="131" mass="15298">MAYLLDTHVILWALDNNNRLSIEAESIISALNSDCFVSVISFFEITIKKNIGKLELLKSIQEYINEVQRIGIITLPIKDEYLNNYNRIPLFDNHRDPFDRLILATAFTEKFQILSADDKFKLYKDVVDVIW</sequence>
<evidence type="ECO:0000313" key="3">
    <source>
        <dbReference type="Proteomes" id="UP000634134"/>
    </source>
</evidence>
<organism evidence="2 3">
    <name type="scientific">Dyadobacter subterraneus</name>
    <dbReference type="NCBI Taxonomy" id="2773304"/>
    <lineage>
        <taxon>Bacteria</taxon>
        <taxon>Pseudomonadati</taxon>
        <taxon>Bacteroidota</taxon>
        <taxon>Cytophagia</taxon>
        <taxon>Cytophagales</taxon>
        <taxon>Spirosomataceae</taxon>
        <taxon>Dyadobacter</taxon>
    </lineage>
</organism>
<protein>
    <submittedName>
        <fullName evidence="2">Type II toxin-antitoxin system VapC family toxin</fullName>
    </submittedName>
</protein>